<name>A0A098Y1M5_9ACTN</name>
<protein>
    <submittedName>
        <fullName evidence="2">Uncharacterized protein</fullName>
    </submittedName>
</protein>
<dbReference type="RefSeq" id="WP_036341448.1">
    <property type="nucleotide sequence ID" value="NZ_JPMX01000139.1"/>
</dbReference>
<keyword evidence="3" id="KW-1185">Reference proteome</keyword>
<dbReference type="OrthoDB" id="9988066at2"/>
<dbReference type="AlphaFoldDB" id="A0A098Y1M5"/>
<feature type="compositionally biased region" description="Basic and acidic residues" evidence="1">
    <location>
        <begin position="53"/>
        <end position="63"/>
    </location>
</feature>
<sequence length="315" mass="33201">MSAKPHLQSVTDQPTFGETGTPPAQPSTPAAPPAGGPPRGEGEGAGNRAALRQRAEKSLPTDRLSFEKQVEALKWIAQLSGPGKRPVTAEEISASLGLKGNTGGLSNKFFRDSGWIEPGGRGQYVATDGLVAFHRHFGMDSTDLVGAQAYLLGSARASWYWQEIEGMVQGAGVRTAAVLHALARAAGASANHKEQLELVVEWLEWLGLVSRDGEIIAANSLAAVSKSVSETEEQTSVPDAGELMLDDQTPVAEDHPDDIGEQSDGQATLAAPVNPVVDAAIVSMTFSVRITADDAVKLSDDQLKTLLAFAEKLRS</sequence>
<gene>
    <name evidence="2" type="ORF">IN07_24135</name>
</gene>
<comment type="caution">
    <text evidence="2">The sequence shown here is derived from an EMBL/GenBank/DDBJ whole genome shotgun (WGS) entry which is preliminary data.</text>
</comment>
<feature type="compositionally biased region" description="Pro residues" evidence="1">
    <location>
        <begin position="23"/>
        <end position="36"/>
    </location>
</feature>
<evidence type="ECO:0000313" key="3">
    <source>
        <dbReference type="Proteomes" id="UP000029713"/>
    </source>
</evidence>
<evidence type="ECO:0000256" key="1">
    <source>
        <dbReference type="SAM" id="MobiDB-lite"/>
    </source>
</evidence>
<evidence type="ECO:0000313" key="2">
    <source>
        <dbReference type="EMBL" id="KGH43230.1"/>
    </source>
</evidence>
<feature type="compositionally biased region" description="Polar residues" evidence="1">
    <location>
        <begin position="8"/>
        <end position="18"/>
    </location>
</feature>
<proteinExistence type="predicted"/>
<feature type="region of interest" description="Disordered" evidence="1">
    <location>
        <begin position="1"/>
        <end position="63"/>
    </location>
</feature>
<dbReference type="Proteomes" id="UP000029713">
    <property type="component" value="Unassembled WGS sequence"/>
</dbReference>
<accession>A0A098Y1M5</accession>
<organism evidence="2 3">
    <name type="scientific">Modestobacter caceresii</name>
    <dbReference type="NCBI Taxonomy" id="1522368"/>
    <lineage>
        <taxon>Bacteria</taxon>
        <taxon>Bacillati</taxon>
        <taxon>Actinomycetota</taxon>
        <taxon>Actinomycetes</taxon>
        <taxon>Geodermatophilales</taxon>
        <taxon>Geodermatophilaceae</taxon>
        <taxon>Modestobacter</taxon>
    </lineage>
</organism>
<dbReference type="STRING" id="1522368.IN07_24135"/>
<reference evidence="2 3" key="1">
    <citation type="submission" date="2014-07" db="EMBL/GenBank/DDBJ databases">
        <title>Biosystematic studies on Modestobacter strains isolated from extreme hyper-arid desert soil and from historic building.</title>
        <authorList>
            <person name="Bukarasam K."/>
            <person name="Bull A."/>
            <person name="Girard G."/>
            <person name="van Wezel G."/>
            <person name="Goodfellow M."/>
        </authorList>
    </citation>
    <scope>NUCLEOTIDE SEQUENCE [LARGE SCALE GENOMIC DNA]</scope>
    <source>
        <strain evidence="2 3">KNN45-2b</strain>
    </source>
</reference>
<dbReference type="EMBL" id="JPMX01000139">
    <property type="protein sequence ID" value="KGH43230.1"/>
    <property type="molecule type" value="Genomic_DNA"/>
</dbReference>